<dbReference type="PROSITE" id="PS51257">
    <property type="entry name" value="PROKAR_LIPOPROTEIN"/>
    <property type="match status" value="1"/>
</dbReference>
<proteinExistence type="predicted"/>
<protein>
    <recommendedName>
        <fullName evidence="4">Lipoprotein</fullName>
    </recommendedName>
</protein>
<evidence type="ECO:0000313" key="3">
    <source>
        <dbReference type="Proteomes" id="UP000401081"/>
    </source>
</evidence>
<sequence length="139" mass="15145">MMLPKLTGLTAIVVLLAGCSSPPEPAAVDWSQPAQPVTTTRPVWEPNRLIVASPVTEGHWSQVLARFEPGGIYPAAQWYAVAHASRAVVNAPDGQRFFAAKTWLREGGYKGVVEFSPPLRLPDLRHLRNRLLPITAATV</sequence>
<organism evidence="2 3">
    <name type="scientific">Kluyvera cryocrescens</name>
    <name type="common">Kluyvera citrophila</name>
    <dbReference type="NCBI Taxonomy" id="580"/>
    <lineage>
        <taxon>Bacteria</taxon>
        <taxon>Pseudomonadati</taxon>
        <taxon>Pseudomonadota</taxon>
        <taxon>Gammaproteobacteria</taxon>
        <taxon>Enterobacterales</taxon>
        <taxon>Enterobacteriaceae</taxon>
        <taxon>Kluyvera</taxon>
    </lineage>
</organism>
<dbReference type="AlphaFoldDB" id="A0A485C655"/>
<feature type="signal peptide" evidence="1">
    <location>
        <begin position="1"/>
        <end position="26"/>
    </location>
</feature>
<dbReference type="EMBL" id="CAADJD010000024">
    <property type="protein sequence ID" value="VFS80804.1"/>
    <property type="molecule type" value="Genomic_DNA"/>
</dbReference>
<keyword evidence="1" id="KW-0732">Signal</keyword>
<dbReference type="Proteomes" id="UP000401081">
    <property type="component" value="Unassembled WGS sequence"/>
</dbReference>
<name>A0A485C655_KLUCR</name>
<reference evidence="2 3" key="1">
    <citation type="submission" date="2019-03" db="EMBL/GenBank/DDBJ databases">
        <authorList>
            <consortium name="Pathogen Informatics"/>
        </authorList>
    </citation>
    <scope>NUCLEOTIDE SEQUENCE [LARGE SCALE GENOMIC DNA]</scope>
    <source>
        <strain evidence="2 3">NCTC12993</strain>
    </source>
</reference>
<keyword evidence="3" id="KW-1185">Reference proteome</keyword>
<feature type="chain" id="PRO_5019724938" description="Lipoprotein" evidence="1">
    <location>
        <begin position="27"/>
        <end position="139"/>
    </location>
</feature>
<evidence type="ECO:0000256" key="1">
    <source>
        <dbReference type="SAM" id="SignalP"/>
    </source>
</evidence>
<gene>
    <name evidence="2" type="ORF">NCTC12993_06026</name>
</gene>
<evidence type="ECO:0008006" key="4">
    <source>
        <dbReference type="Google" id="ProtNLM"/>
    </source>
</evidence>
<evidence type="ECO:0000313" key="2">
    <source>
        <dbReference type="EMBL" id="VFS80804.1"/>
    </source>
</evidence>
<accession>A0A485C655</accession>